<dbReference type="HAMAP" id="MF_01216">
    <property type="entry name" value="Azoreductase_type1"/>
    <property type="match status" value="1"/>
</dbReference>
<keyword evidence="9" id="KW-1185">Reference proteome</keyword>
<comment type="caution">
    <text evidence="8">The sequence shown here is derived from an EMBL/GenBank/DDBJ whole genome shotgun (WGS) entry which is preliminary data.</text>
</comment>
<evidence type="ECO:0000313" key="8">
    <source>
        <dbReference type="EMBL" id="NMH60501.1"/>
    </source>
</evidence>
<comment type="caution">
    <text evidence="6">Lacks conserved residue(s) required for the propagation of feature annotation.</text>
</comment>
<dbReference type="EC" id="1.6.5.-" evidence="6"/>
<dbReference type="PANTHER" id="PTHR43741:SF2">
    <property type="entry name" value="FMN-DEPENDENT NADH:QUINONE OXIDOREDUCTASE"/>
    <property type="match status" value="1"/>
</dbReference>
<evidence type="ECO:0000256" key="3">
    <source>
        <dbReference type="ARBA" id="ARBA00023002"/>
    </source>
</evidence>
<keyword evidence="2 6" id="KW-0288">FMN</keyword>
<feature type="domain" description="Flavodoxin-like fold" evidence="7">
    <location>
        <begin position="3"/>
        <end position="196"/>
    </location>
</feature>
<comment type="similarity">
    <text evidence="6">Belongs to the azoreductase type 1 family.</text>
</comment>
<comment type="function">
    <text evidence="6">Quinone reductase that provides resistance to thiol-specific stress caused by electrophilic quinones.</text>
</comment>
<comment type="cofactor">
    <cofactor evidence="6">
        <name>FMN</name>
        <dbReference type="ChEBI" id="CHEBI:58210"/>
    </cofactor>
    <text evidence="6">Binds 1 FMN per subunit.</text>
</comment>
<comment type="function">
    <text evidence="6">Also exhibits azoreductase activity. Catalyzes the reductive cleavage of the azo bond in aromatic azo compounds to the corresponding amines.</text>
</comment>
<name>A0ABX1R4S8_9ALTE</name>
<dbReference type="EMBL" id="JAATNW010000005">
    <property type="protein sequence ID" value="NMH60501.1"/>
    <property type="molecule type" value="Genomic_DNA"/>
</dbReference>
<gene>
    <name evidence="6" type="primary">azoR</name>
    <name evidence="8" type="ORF">HCJ96_10755</name>
</gene>
<dbReference type="InterPro" id="IPR050104">
    <property type="entry name" value="FMN-dep_NADH:Q_OxRdtase_AzoR1"/>
</dbReference>
<dbReference type="EC" id="1.7.1.17" evidence="6"/>
<keyword evidence="4 6" id="KW-0520">NAD</keyword>
<organism evidence="8 9">
    <name type="scientific">Alteromonas ponticola</name>
    <dbReference type="NCBI Taxonomy" id="2720613"/>
    <lineage>
        <taxon>Bacteria</taxon>
        <taxon>Pseudomonadati</taxon>
        <taxon>Pseudomonadota</taxon>
        <taxon>Gammaproteobacteria</taxon>
        <taxon>Alteromonadales</taxon>
        <taxon>Alteromonadaceae</taxon>
        <taxon>Alteromonas/Salinimonas group</taxon>
        <taxon>Alteromonas</taxon>
    </lineage>
</organism>
<evidence type="ECO:0000259" key="7">
    <source>
        <dbReference type="Pfam" id="PF02525"/>
    </source>
</evidence>
<feature type="binding site" evidence="6">
    <location>
        <begin position="95"/>
        <end position="98"/>
    </location>
    <ligand>
        <name>FMN</name>
        <dbReference type="ChEBI" id="CHEBI:58210"/>
    </ligand>
</feature>
<dbReference type="Pfam" id="PF02525">
    <property type="entry name" value="Flavodoxin_2"/>
    <property type="match status" value="1"/>
</dbReference>
<keyword evidence="1 6" id="KW-0285">Flavoprotein</keyword>
<evidence type="ECO:0000256" key="6">
    <source>
        <dbReference type="HAMAP-Rule" id="MF_01216"/>
    </source>
</evidence>
<comment type="catalytic activity">
    <reaction evidence="5">
        <text>N,N-dimethyl-1,4-phenylenediamine + anthranilate + 2 NAD(+) = 2-(4-dimethylaminophenyl)diazenylbenzoate + 2 NADH + 2 H(+)</text>
        <dbReference type="Rhea" id="RHEA:55872"/>
        <dbReference type="ChEBI" id="CHEBI:15378"/>
        <dbReference type="ChEBI" id="CHEBI:15783"/>
        <dbReference type="ChEBI" id="CHEBI:16567"/>
        <dbReference type="ChEBI" id="CHEBI:57540"/>
        <dbReference type="ChEBI" id="CHEBI:57945"/>
        <dbReference type="ChEBI" id="CHEBI:71579"/>
        <dbReference type="EC" id="1.7.1.17"/>
    </reaction>
    <physiologicalReaction direction="right-to-left" evidence="5">
        <dbReference type="Rhea" id="RHEA:55874"/>
    </physiologicalReaction>
</comment>
<reference evidence="8 9" key="1">
    <citation type="submission" date="2020-03" db="EMBL/GenBank/DDBJ databases">
        <title>Alteromonas ponticola sp. nov., isolated from seawater.</title>
        <authorList>
            <person name="Yoon J.-H."/>
            <person name="Kim Y.-O."/>
        </authorList>
    </citation>
    <scope>NUCLEOTIDE SEQUENCE [LARGE SCALE GENOMIC DNA]</scope>
    <source>
        <strain evidence="8 9">MYP5</strain>
    </source>
</reference>
<evidence type="ECO:0000256" key="4">
    <source>
        <dbReference type="ARBA" id="ARBA00023027"/>
    </source>
</evidence>
<evidence type="ECO:0000256" key="2">
    <source>
        <dbReference type="ARBA" id="ARBA00022643"/>
    </source>
</evidence>
<dbReference type="Gene3D" id="3.40.50.360">
    <property type="match status" value="1"/>
</dbReference>
<proteinExistence type="inferred from homology"/>
<feature type="binding site" evidence="6">
    <location>
        <position position="10"/>
    </location>
    <ligand>
        <name>FMN</name>
        <dbReference type="ChEBI" id="CHEBI:58210"/>
    </ligand>
</feature>
<comment type="catalytic activity">
    <reaction evidence="6">
        <text>2 a quinone + NADH + H(+) = 2 a 1,4-benzosemiquinone + NAD(+)</text>
        <dbReference type="Rhea" id="RHEA:65952"/>
        <dbReference type="ChEBI" id="CHEBI:15378"/>
        <dbReference type="ChEBI" id="CHEBI:57540"/>
        <dbReference type="ChEBI" id="CHEBI:57945"/>
        <dbReference type="ChEBI" id="CHEBI:132124"/>
        <dbReference type="ChEBI" id="CHEBI:134225"/>
    </reaction>
</comment>
<sequence>MHNVLVIHSSLNQGKGNSSQLVAQYVQKLSQRGNVNVVTRDLMQDNLPHLSAQEMSTWMIPVEERSAEAQQQAAFSDRIVEEVHNADEIVLGVPMYNFGIPSVLKAWIDRLARAGVTFKYTETGPVGLLKDKKVTIIAARGGIYAGTEFDTQSAYLTHFFNFVGLTDISFIYAEGLAMGDESAQQAMSTANQKMDELAA</sequence>
<dbReference type="RefSeq" id="WP_169211054.1">
    <property type="nucleotide sequence ID" value="NZ_JAATNW010000005.1"/>
</dbReference>
<dbReference type="SUPFAM" id="SSF52218">
    <property type="entry name" value="Flavoproteins"/>
    <property type="match status" value="1"/>
</dbReference>
<evidence type="ECO:0000256" key="5">
    <source>
        <dbReference type="ARBA" id="ARBA00048542"/>
    </source>
</evidence>
<evidence type="ECO:0000256" key="1">
    <source>
        <dbReference type="ARBA" id="ARBA00022630"/>
    </source>
</evidence>
<keyword evidence="3 6" id="KW-0560">Oxidoreductase</keyword>
<comment type="subunit">
    <text evidence="6">Homodimer.</text>
</comment>
<dbReference type="InterPro" id="IPR029039">
    <property type="entry name" value="Flavoprotein-like_sf"/>
</dbReference>
<evidence type="ECO:0000313" key="9">
    <source>
        <dbReference type="Proteomes" id="UP000709336"/>
    </source>
</evidence>
<dbReference type="PANTHER" id="PTHR43741">
    <property type="entry name" value="FMN-DEPENDENT NADH-AZOREDUCTASE 1"/>
    <property type="match status" value="1"/>
</dbReference>
<dbReference type="Proteomes" id="UP000709336">
    <property type="component" value="Unassembled WGS sequence"/>
</dbReference>
<accession>A0ABX1R4S8</accession>
<dbReference type="InterPro" id="IPR023048">
    <property type="entry name" value="NADH:quinone_OxRdtase_FMN_depd"/>
</dbReference>
<dbReference type="InterPro" id="IPR003680">
    <property type="entry name" value="Flavodoxin_fold"/>
</dbReference>
<protein>
    <recommendedName>
        <fullName evidence="6">FMN dependent NADH:quinone oxidoreductase</fullName>
        <ecNumber evidence="6">1.6.5.-</ecNumber>
    </recommendedName>
    <alternativeName>
        <fullName evidence="6">Azo-dye reductase</fullName>
    </alternativeName>
    <alternativeName>
        <fullName evidence="6">FMN-dependent NADH-azo compound oxidoreductase</fullName>
    </alternativeName>
    <alternativeName>
        <fullName evidence="6">FMN-dependent NADH-azoreductase</fullName>
        <ecNumber evidence="6">1.7.1.17</ecNumber>
    </alternativeName>
</protein>